<sequence length="59" mass="6403">MSRGPSRFRQCDVARALKAAKAAGFESATVEFRPDGTLVLKVGLTQNPEAARDDKEIIL</sequence>
<name>A0A1E3W8X0_9HYPH</name>
<dbReference type="EMBL" id="LPWD01000426">
    <property type="protein sequence ID" value="ODS01547.1"/>
    <property type="molecule type" value="Genomic_DNA"/>
</dbReference>
<keyword evidence="2" id="KW-1185">Reference proteome</keyword>
<dbReference type="Proteomes" id="UP000095042">
    <property type="component" value="Unassembled WGS sequence"/>
</dbReference>
<proteinExistence type="predicted"/>
<gene>
    <name evidence="1" type="ORF">AUC71_03135</name>
</gene>
<organism evidence="1 2">
    <name type="scientific">Methyloceanibacter marginalis</name>
    <dbReference type="NCBI Taxonomy" id="1774971"/>
    <lineage>
        <taxon>Bacteria</taxon>
        <taxon>Pseudomonadati</taxon>
        <taxon>Pseudomonadota</taxon>
        <taxon>Alphaproteobacteria</taxon>
        <taxon>Hyphomicrobiales</taxon>
        <taxon>Hyphomicrobiaceae</taxon>
        <taxon>Methyloceanibacter</taxon>
    </lineage>
</organism>
<reference evidence="1 2" key="1">
    <citation type="journal article" date="2016" name="Environ. Microbiol.">
        <title>New Methyloceanibacter diversity from North Sea sediments includes methanotroph containing solely the soluble methane monooxygenase.</title>
        <authorList>
            <person name="Vekeman B."/>
            <person name="Kerckhof F.M."/>
            <person name="Cremers G."/>
            <person name="de Vos P."/>
            <person name="Vandamme P."/>
            <person name="Boon N."/>
            <person name="Op den Camp H.J."/>
            <person name="Heylen K."/>
        </authorList>
    </citation>
    <scope>NUCLEOTIDE SEQUENCE [LARGE SCALE GENOMIC DNA]</scope>
    <source>
        <strain evidence="1 2">R-67177</strain>
    </source>
</reference>
<protein>
    <submittedName>
        <fullName evidence="1">Uncharacterized protein</fullName>
    </submittedName>
</protein>
<dbReference type="AlphaFoldDB" id="A0A1E3W8X0"/>
<dbReference type="RefSeq" id="WP_069624846.1">
    <property type="nucleotide sequence ID" value="NZ_LPWD01000426.1"/>
</dbReference>
<comment type="caution">
    <text evidence="1">The sequence shown here is derived from an EMBL/GenBank/DDBJ whole genome shotgun (WGS) entry which is preliminary data.</text>
</comment>
<accession>A0A1E3W8X0</accession>
<evidence type="ECO:0000313" key="1">
    <source>
        <dbReference type="EMBL" id="ODS01547.1"/>
    </source>
</evidence>
<evidence type="ECO:0000313" key="2">
    <source>
        <dbReference type="Proteomes" id="UP000095042"/>
    </source>
</evidence>